<dbReference type="AlphaFoldDB" id="A0AA91TPU4"/>
<comment type="caution">
    <text evidence="3">The sequence shown here is derived from an EMBL/GenBank/DDBJ whole genome shotgun (WGS) entry which is preliminary data.</text>
</comment>
<gene>
    <name evidence="3" type="ORF">CHH57_18925</name>
</gene>
<feature type="non-terminal residue" evidence="3">
    <location>
        <position position="766"/>
    </location>
</feature>
<organism evidence="3 4">
    <name type="scientific">Niallia circulans</name>
    <name type="common">Bacillus circulans</name>
    <dbReference type="NCBI Taxonomy" id="1397"/>
    <lineage>
        <taxon>Bacteria</taxon>
        <taxon>Bacillati</taxon>
        <taxon>Bacillota</taxon>
        <taxon>Bacilli</taxon>
        <taxon>Bacillales</taxon>
        <taxon>Bacillaceae</taxon>
        <taxon>Niallia</taxon>
    </lineage>
</organism>
<evidence type="ECO:0000259" key="2">
    <source>
        <dbReference type="Pfam" id="PF17936"/>
    </source>
</evidence>
<keyword evidence="1" id="KW-0732">Signal</keyword>
<feature type="chain" id="PRO_5041647716" description="Bacterial Ig domain-containing protein" evidence="1">
    <location>
        <begin position="35"/>
        <end position="766"/>
    </location>
</feature>
<feature type="domain" description="Bacterial Ig" evidence="2">
    <location>
        <begin position="625"/>
        <end position="703"/>
    </location>
</feature>
<protein>
    <recommendedName>
        <fullName evidence="2">Bacterial Ig domain-containing protein</fullName>
    </recommendedName>
</protein>
<dbReference type="EMBL" id="NPBQ01000115">
    <property type="protein sequence ID" value="PAD81644.1"/>
    <property type="molecule type" value="Genomic_DNA"/>
</dbReference>
<accession>A0AA91TPU4</accession>
<proteinExistence type="predicted"/>
<name>A0AA91TPU4_NIACI</name>
<evidence type="ECO:0000313" key="4">
    <source>
        <dbReference type="Proteomes" id="UP000216961"/>
    </source>
</evidence>
<feature type="signal peptide" evidence="1">
    <location>
        <begin position="1"/>
        <end position="34"/>
    </location>
</feature>
<evidence type="ECO:0000256" key="1">
    <source>
        <dbReference type="SAM" id="SignalP"/>
    </source>
</evidence>
<dbReference type="InterPro" id="IPR041498">
    <property type="entry name" value="Big_6"/>
</dbReference>
<dbReference type="RefSeq" id="WP_095332737.1">
    <property type="nucleotide sequence ID" value="NZ_NPBQ01000115.1"/>
</dbReference>
<sequence length="766" mass="84993">MIATEGKMMRKSRKIISIFMSLLLAFGLSSNVLANSNEMQQSSIKNGQVQTSIAKQENLRKNKKSNQNYLNPNDYPLIKQGSFIDSLVDSMGSTHLLTYSSTTEYMDSKMEVSLVIENDDYSKDPYLDVNFYTASSGEISYIGTSTSYLGSYSGIVSLGITLDKSLYEEEPYIYMRIGTYSNNDDSYYSDSTYFKVVNPFYNGTSEPSDGRYFELISNESPDENTYESTGNFQINNEEYSFNKKINQDAYKLDFVKPFDPDKSDSKKINKNMRSIQKSYQVGENKSFWVTNLETNQDYSLTATLLYSGDHTNVWVHNNQLSKQQAEQLGKEFDNKIYRSDVTNFGNESDVDGDGKVNILTYDIQDGFSGSGGYVAGYFSPQDLYAYSTSNRAEIFYIDTYPLMGMYTSKDVSAAYSTLAHEFEHMINYNQKVFVQGKPGMDVWMDEGLAMAAEQIYLGEALQSRIDYYNSASSITNGHSLVYWDYNGDTLANYSLSYLFMQYVKEQAGQGNQIFKQIINNKNSNYLAIQEVMQKYTSNITFGQLMTNFRGALTLKADSGPYGFKGNTSFDSIKEKLYNGNYTYLQGGGAIVKAIQSEKEFTVPANKGQNITYTLLTKKDAAIGKPATPSVNEIGDSDLEVKGKTDKNAAIVITKNNTVLTTGYSDSNGSFAVSIPRQAAGTKLVVYAERNGVKSEEATVTVKDKTAPVLPKVNSVSDSATVVTGTTEAKASVTVKAGSTLLGQAIADAKGVFQVKIAKQKASTKLT</sequence>
<dbReference type="InterPro" id="IPR013783">
    <property type="entry name" value="Ig-like_fold"/>
</dbReference>
<dbReference type="Proteomes" id="UP000216961">
    <property type="component" value="Unassembled WGS sequence"/>
</dbReference>
<feature type="domain" description="Bacterial Ig" evidence="2">
    <location>
        <begin position="706"/>
        <end position="765"/>
    </location>
</feature>
<dbReference type="Gene3D" id="2.60.40.10">
    <property type="entry name" value="Immunoglobulins"/>
    <property type="match status" value="2"/>
</dbReference>
<dbReference type="Pfam" id="PF17936">
    <property type="entry name" value="Big_6"/>
    <property type="match status" value="2"/>
</dbReference>
<evidence type="ECO:0000313" key="3">
    <source>
        <dbReference type="EMBL" id="PAD81644.1"/>
    </source>
</evidence>
<reference evidence="3 4" key="1">
    <citation type="submission" date="2017-07" db="EMBL/GenBank/DDBJ databases">
        <title>Isolation and whole genome analysis of endospore-forming bacteria from heroin.</title>
        <authorList>
            <person name="Kalinowski J."/>
            <person name="Ahrens B."/>
            <person name="Al-Dilaimi A."/>
            <person name="Winkler A."/>
            <person name="Wibberg D."/>
            <person name="Schleenbecker U."/>
            <person name="Ruckert C."/>
            <person name="Wolfel R."/>
            <person name="Grass G."/>
        </authorList>
    </citation>
    <scope>NUCLEOTIDE SEQUENCE [LARGE SCALE GENOMIC DNA]</scope>
    <source>
        <strain evidence="3 4">7521-2</strain>
    </source>
</reference>